<dbReference type="Gene3D" id="1.10.8.10">
    <property type="entry name" value="DNA helicase RuvA subunit, C-terminal domain"/>
    <property type="match status" value="1"/>
</dbReference>
<evidence type="ECO:0000256" key="4">
    <source>
        <dbReference type="ARBA" id="ARBA00048391"/>
    </source>
</evidence>
<dbReference type="GO" id="GO:0102559">
    <property type="term" value="F:peptide chain release factor N(5)-glutamine methyltransferase activity"/>
    <property type="evidence" value="ECO:0007669"/>
    <property type="project" value="UniProtKB-EC"/>
</dbReference>
<dbReference type="NCBIfam" id="TIGR03534">
    <property type="entry name" value="RF_mod_PrmC"/>
    <property type="match status" value="1"/>
</dbReference>
<sequence>MTRQPVRSVISSAADALASAGVPSPRVDAELLVAHVLQVDRGRIAFIPFLTGEQGSRLQELVAQRAERVPLQYLTGTALMGEVDLAVGPGVFIPRPETELLYAWALGYLEMCGMHPPVVVDLCAGSGALALAIAHARPDAQVHAVELDKEALPWLQRNAGARQQAGDPAVTLHEADATAPGLLGELAGTVDLVISNPPYVPEGSDVAEEVARHEPRRAVFAGEDGLDVIRPLVRNAARLLRPGGGLAIEHDDSNGAGVIGIVEATKAFREIEQHFDLAGRPRFVSAIRTIGAAE</sequence>
<evidence type="ECO:0000313" key="8">
    <source>
        <dbReference type="EMBL" id="MBD8507864.1"/>
    </source>
</evidence>
<dbReference type="NCBIfam" id="TIGR00536">
    <property type="entry name" value="hemK_fam"/>
    <property type="match status" value="1"/>
</dbReference>
<dbReference type="GO" id="GO:0003676">
    <property type="term" value="F:nucleic acid binding"/>
    <property type="evidence" value="ECO:0007669"/>
    <property type="project" value="InterPro"/>
</dbReference>
<dbReference type="EMBL" id="JACYWE010000012">
    <property type="protein sequence ID" value="MBD8507864.1"/>
    <property type="molecule type" value="Genomic_DNA"/>
</dbReference>
<dbReference type="Proteomes" id="UP000642993">
    <property type="component" value="Unassembled WGS sequence"/>
</dbReference>
<comment type="caution">
    <text evidence="5">Lacks conserved residue(s) required for the propagation of feature annotation.</text>
</comment>
<feature type="binding site" evidence="5">
    <location>
        <begin position="196"/>
        <end position="199"/>
    </location>
    <ligand>
        <name>substrate</name>
    </ligand>
</feature>
<dbReference type="InterPro" id="IPR002052">
    <property type="entry name" value="DNA_methylase_N6_adenine_CS"/>
</dbReference>
<comment type="caution">
    <text evidence="8">The sequence shown here is derived from an EMBL/GenBank/DDBJ whole genome shotgun (WGS) entry which is preliminary data.</text>
</comment>
<evidence type="ECO:0000256" key="3">
    <source>
        <dbReference type="ARBA" id="ARBA00022691"/>
    </source>
</evidence>
<proteinExistence type="inferred from homology"/>
<comment type="similarity">
    <text evidence="5">Belongs to the protein N5-glutamine methyltransferase family. PrmC subfamily.</text>
</comment>
<dbReference type="Pfam" id="PF05175">
    <property type="entry name" value="MTS"/>
    <property type="match status" value="1"/>
</dbReference>
<keyword evidence="9" id="KW-1185">Reference proteome</keyword>
<name>A0A927JEH9_9ACTN</name>
<evidence type="ECO:0000259" key="7">
    <source>
        <dbReference type="Pfam" id="PF17827"/>
    </source>
</evidence>
<accession>A0A927JEH9</accession>
<comment type="function">
    <text evidence="5">Methylates the class 1 translation termination release factors RF1/PrfA and RF2/PrfB on the glutamine residue of the universally conserved GGQ motif.</text>
</comment>
<dbReference type="InterPro" id="IPR029063">
    <property type="entry name" value="SAM-dependent_MTases_sf"/>
</dbReference>
<organism evidence="8 9">
    <name type="scientific">Lolliginicoccus lacisalsi</name>
    <dbReference type="NCBI Taxonomy" id="2742202"/>
    <lineage>
        <taxon>Bacteria</taxon>
        <taxon>Bacillati</taxon>
        <taxon>Actinomycetota</taxon>
        <taxon>Actinomycetes</taxon>
        <taxon>Mycobacteriales</taxon>
        <taxon>Hoyosellaceae</taxon>
        <taxon>Lolliginicoccus</taxon>
    </lineage>
</organism>
<feature type="domain" description="Methyltransferase small" evidence="6">
    <location>
        <begin position="118"/>
        <end position="208"/>
    </location>
</feature>
<dbReference type="SUPFAM" id="SSF53335">
    <property type="entry name" value="S-adenosyl-L-methionine-dependent methyltransferases"/>
    <property type="match status" value="1"/>
</dbReference>
<evidence type="ECO:0000256" key="1">
    <source>
        <dbReference type="ARBA" id="ARBA00022603"/>
    </source>
</evidence>
<keyword evidence="3 5" id="KW-0949">S-adenosyl-L-methionine</keyword>
<dbReference type="InterPro" id="IPR019874">
    <property type="entry name" value="RF_methyltr_PrmC"/>
</dbReference>
<gene>
    <name evidence="5 8" type="primary">prmC</name>
    <name evidence="8" type="ORF">HT102_15350</name>
</gene>
<dbReference type="PANTHER" id="PTHR18895:SF74">
    <property type="entry name" value="MTRF1L RELEASE FACTOR GLUTAMINE METHYLTRANSFERASE"/>
    <property type="match status" value="1"/>
</dbReference>
<protein>
    <recommendedName>
        <fullName evidence="5">Release factor glutamine methyltransferase</fullName>
        <shortName evidence="5">RF MTase</shortName>
        <ecNumber evidence="5">2.1.1.297</ecNumber>
    </recommendedName>
    <alternativeName>
        <fullName evidence="5">N5-glutamine methyltransferase PrmC</fullName>
    </alternativeName>
    <alternativeName>
        <fullName evidence="5">Protein-(glutamine-N5) MTase PrmC</fullName>
    </alternativeName>
    <alternativeName>
        <fullName evidence="5">Protein-glutamine N-methyltransferase PrmC</fullName>
    </alternativeName>
</protein>
<evidence type="ECO:0000259" key="6">
    <source>
        <dbReference type="Pfam" id="PF05175"/>
    </source>
</evidence>
<dbReference type="EC" id="2.1.1.297" evidence="5"/>
<dbReference type="InterPro" id="IPR004556">
    <property type="entry name" value="HemK-like"/>
</dbReference>
<dbReference type="InterPro" id="IPR040758">
    <property type="entry name" value="PrmC_N"/>
</dbReference>
<dbReference type="CDD" id="cd02440">
    <property type="entry name" value="AdoMet_MTases"/>
    <property type="match status" value="1"/>
</dbReference>
<keyword evidence="1 5" id="KW-0489">Methyltransferase</keyword>
<dbReference type="HAMAP" id="MF_02126">
    <property type="entry name" value="RF_methyltr_PrmC"/>
    <property type="match status" value="1"/>
</dbReference>
<dbReference type="RefSeq" id="WP_192040331.1">
    <property type="nucleotide sequence ID" value="NZ_JACYWE010000012.1"/>
</dbReference>
<feature type="binding site" evidence="5">
    <location>
        <position position="196"/>
    </location>
    <ligand>
        <name>S-adenosyl-L-methionine</name>
        <dbReference type="ChEBI" id="CHEBI:59789"/>
    </ligand>
</feature>
<feature type="binding site" evidence="5">
    <location>
        <position position="146"/>
    </location>
    <ligand>
        <name>S-adenosyl-L-methionine</name>
        <dbReference type="ChEBI" id="CHEBI:59789"/>
    </ligand>
</feature>
<dbReference type="InterPro" id="IPR007848">
    <property type="entry name" value="Small_mtfrase_dom"/>
</dbReference>
<evidence type="ECO:0000313" key="9">
    <source>
        <dbReference type="Proteomes" id="UP000642993"/>
    </source>
</evidence>
<feature type="domain" description="Release factor glutamine methyltransferase N-terminal" evidence="7">
    <location>
        <begin position="10"/>
        <end position="76"/>
    </location>
</feature>
<dbReference type="Pfam" id="PF17827">
    <property type="entry name" value="PrmC_N"/>
    <property type="match status" value="1"/>
</dbReference>
<dbReference type="PROSITE" id="PS00092">
    <property type="entry name" value="N6_MTASE"/>
    <property type="match status" value="1"/>
</dbReference>
<dbReference type="AlphaFoldDB" id="A0A927JEH9"/>
<evidence type="ECO:0000256" key="5">
    <source>
        <dbReference type="HAMAP-Rule" id="MF_02126"/>
    </source>
</evidence>
<reference evidence="8" key="1">
    <citation type="submission" date="2020-09" db="EMBL/GenBank/DDBJ databases">
        <title>Hoyosella lacisalsi sp. nov., a halotolerant actinobacterium isolated from soil of Lake Gudzhirganskoe.</title>
        <authorList>
            <person name="Yang Q."/>
            <person name="Guo P.Y."/>
            <person name="Liu S.W."/>
            <person name="Li F.N."/>
            <person name="Sun C.H."/>
        </authorList>
    </citation>
    <scope>NUCLEOTIDE SEQUENCE</scope>
    <source>
        <strain evidence="8">G463</strain>
    </source>
</reference>
<dbReference type="InterPro" id="IPR050320">
    <property type="entry name" value="N5-glutamine_MTase"/>
</dbReference>
<evidence type="ECO:0000256" key="2">
    <source>
        <dbReference type="ARBA" id="ARBA00022679"/>
    </source>
</evidence>
<dbReference type="Gene3D" id="3.40.50.150">
    <property type="entry name" value="Vaccinia Virus protein VP39"/>
    <property type="match status" value="1"/>
</dbReference>
<comment type="catalytic activity">
    <reaction evidence="4 5">
        <text>L-glutaminyl-[peptide chain release factor] + S-adenosyl-L-methionine = N(5)-methyl-L-glutaminyl-[peptide chain release factor] + S-adenosyl-L-homocysteine + H(+)</text>
        <dbReference type="Rhea" id="RHEA:42896"/>
        <dbReference type="Rhea" id="RHEA-COMP:10271"/>
        <dbReference type="Rhea" id="RHEA-COMP:10272"/>
        <dbReference type="ChEBI" id="CHEBI:15378"/>
        <dbReference type="ChEBI" id="CHEBI:30011"/>
        <dbReference type="ChEBI" id="CHEBI:57856"/>
        <dbReference type="ChEBI" id="CHEBI:59789"/>
        <dbReference type="ChEBI" id="CHEBI:61891"/>
        <dbReference type="EC" id="2.1.1.297"/>
    </reaction>
</comment>
<dbReference type="PANTHER" id="PTHR18895">
    <property type="entry name" value="HEMK METHYLTRANSFERASE"/>
    <property type="match status" value="1"/>
</dbReference>
<dbReference type="GO" id="GO:0032259">
    <property type="term" value="P:methylation"/>
    <property type="evidence" value="ECO:0007669"/>
    <property type="project" value="UniProtKB-KW"/>
</dbReference>
<keyword evidence="2 5" id="KW-0808">Transferase</keyword>